<dbReference type="SMART" id="SM00535">
    <property type="entry name" value="RIBOc"/>
    <property type="match status" value="1"/>
</dbReference>
<dbReference type="CDD" id="cd10845">
    <property type="entry name" value="DSRM_RNAse_III_family"/>
    <property type="match status" value="1"/>
</dbReference>
<dbReference type="InterPro" id="IPR011907">
    <property type="entry name" value="RNase_III"/>
</dbReference>
<feature type="domain" description="RNase III" evidence="17">
    <location>
        <begin position="9"/>
        <end position="139"/>
    </location>
</feature>
<evidence type="ECO:0000313" key="19">
    <source>
        <dbReference type="Proteomes" id="UP000754226"/>
    </source>
</evidence>
<evidence type="ECO:0000256" key="13">
    <source>
        <dbReference type="ARBA" id="ARBA00022842"/>
    </source>
</evidence>
<organism evidence="18 19">
    <name type="scientific">Acidaminococcus intestini</name>
    <dbReference type="NCBI Taxonomy" id="187327"/>
    <lineage>
        <taxon>Bacteria</taxon>
        <taxon>Bacillati</taxon>
        <taxon>Bacillota</taxon>
        <taxon>Negativicutes</taxon>
        <taxon>Acidaminococcales</taxon>
        <taxon>Acidaminococcaceae</taxon>
        <taxon>Acidaminococcus</taxon>
    </lineage>
</organism>
<comment type="subcellular location">
    <subcellularLocation>
        <location evidence="2 15">Cytoplasm</location>
    </subcellularLocation>
</comment>
<dbReference type="InterPro" id="IPR000999">
    <property type="entry name" value="RNase_III_dom"/>
</dbReference>
<comment type="similarity">
    <text evidence="3">Belongs to the ribonuclease III family.</text>
</comment>
<evidence type="ECO:0000256" key="15">
    <source>
        <dbReference type="HAMAP-Rule" id="MF_00104"/>
    </source>
</evidence>
<dbReference type="GO" id="GO:0046872">
    <property type="term" value="F:metal ion binding"/>
    <property type="evidence" value="ECO:0007669"/>
    <property type="project" value="UniProtKB-KW"/>
</dbReference>
<dbReference type="GO" id="GO:0006397">
    <property type="term" value="P:mRNA processing"/>
    <property type="evidence" value="ECO:0007669"/>
    <property type="project" value="UniProtKB-UniRule"/>
</dbReference>
<evidence type="ECO:0000256" key="5">
    <source>
        <dbReference type="ARBA" id="ARBA00022490"/>
    </source>
</evidence>
<evidence type="ECO:0000256" key="12">
    <source>
        <dbReference type="ARBA" id="ARBA00022801"/>
    </source>
</evidence>
<dbReference type="InterPro" id="IPR036389">
    <property type="entry name" value="RNase_III_sf"/>
</dbReference>
<evidence type="ECO:0000256" key="10">
    <source>
        <dbReference type="ARBA" id="ARBA00022723"/>
    </source>
</evidence>
<feature type="binding site" evidence="15">
    <location>
        <position position="128"/>
    </location>
    <ligand>
        <name>Mg(2+)</name>
        <dbReference type="ChEBI" id="CHEBI:18420"/>
    </ligand>
</feature>
<keyword evidence="7 15" id="KW-0507">mRNA processing</keyword>
<dbReference type="GO" id="GO:0010468">
    <property type="term" value="P:regulation of gene expression"/>
    <property type="evidence" value="ECO:0007669"/>
    <property type="project" value="TreeGrafter"/>
</dbReference>
<proteinExistence type="inferred from homology"/>
<feature type="domain" description="DRBM" evidence="16">
    <location>
        <begin position="166"/>
        <end position="235"/>
    </location>
</feature>
<dbReference type="HAMAP" id="MF_00104">
    <property type="entry name" value="RNase_III"/>
    <property type="match status" value="1"/>
</dbReference>
<evidence type="ECO:0000256" key="2">
    <source>
        <dbReference type="ARBA" id="ARBA00004496"/>
    </source>
</evidence>
<dbReference type="NCBIfam" id="TIGR02191">
    <property type="entry name" value="RNaseIII"/>
    <property type="match status" value="1"/>
</dbReference>
<dbReference type="GO" id="GO:0006364">
    <property type="term" value="P:rRNA processing"/>
    <property type="evidence" value="ECO:0007669"/>
    <property type="project" value="UniProtKB-UniRule"/>
</dbReference>
<evidence type="ECO:0000256" key="9">
    <source>
        <dbReference type="ARBA" id="ARBA00022722"/>
    </source>
</evidence>
<dbReference type="CDD" id="cd00593">
    <property type="entry name" value="RIBOc"/>
    <property type="match status" value="1"/>
</dbReference>
<dbReference type="Pfam" id="PF00035">
    <property type="entry name" value="dsrm"/>
    <property type="match status" value="1"/>
</dbReference>
<dbReference type="GO" id="GO:0004525">
    <property type="term" value="F:ribonuclease III activity"/>
    <property type="evidence" value="ECO:0007669"/>
    <property type="project" value="UniProtKB-UniRule"/>
</dbReference>
<dbReference type="InterPro" id="IPR014720">
    <property type="entry name" value="dsRBD_dom"/>
</dbReference>
<dbReference type="Proteomes" id="UP000754226">
    <property type="component" value="Unassembled WGS sequence"/>
</dbReference>
<sequence>MRKERKEALESFLARLGVTMQDLSLMDTALTHSSYAYECKEKVVPEFNQRLEFLGDSVLSLVVSTHLYRAYPEMDEGALSKFRAFLVCEETLAELSQGLAIGDYLLLGRGEVHMGGRYNPSILADAFESVMGAYYLDAGYEKVKALLTRVLIDRIPELTADGIDRDYKTRFQELIQAQGQTDIRYEEAGFEGPPHNRTFFMKVIVGEKTYGTGSGRTKKLAEQRAAREALRLVKKKQG</sequence>
<dbReference type="PROSITE" id="PS50137">
    <property type="entry name" value="DS_RBD"/>
    <property type="match status" value="1"/>
</dbReference>
<feature type="active site" evidence="15">
    <location>
        <position position="56"/>
    </location>
</feature>
<dbReference type="FunFam" id="3.30.160.20:FF:000003">
    <property type="entry name" value="Ribonuclease 3"/>
    <property type="match status" value="1"/>
</dbReference>
<reference evidence="18" key="1">
    <citation type="submission" date="2021-02" db="EMBL/GenBank/DDBJ databases">
        <title>Infant gut strain persistence is associated with maternal origin, phylogeny, and functional potential including surface adhesion and iron acquisition.</title>
        <authorList>
            <person name="Lou Y.C."/>
        </authorList>
    </citation>
    <scope>NUCLEOTIDE SEQUENCE</scope>
    <source>
        <strain evidence="18">L3_106_000M1_dasL3_106_000M1_concoct_15</strain>
    </source>
</reference>
<keyword evidence="14 15" id="KW-0694">RNA-binding</keyword>
<comment type="catalytic activity">
    <reaction evidence="1 15">
        <text>Endonucleolytic cleavage to 5'-phosphomonoester.</text>
        <dbReference type="EC" id="3.1.26.3"/>
    </reaction>
</comment>
<evidence type="ECO:0000256" key="8">
    <source>
        <dbReference type="ARBA" id="ARBA00022694"/>
    </source>
</evidence>
<dbReference type="AlphaFoldDB" id="A0A943I448"/>
<dbReference type="EC" id="3.1.26.3" evidence="15"/>
<evidence type="ECO:0000256" key="11">
    <source>
        <dbReference type="ARBA" id="ARBA00022759"/>
    </source>
</evidence>
<comment type="cofactor">
    <cofactor evidence="15">
        <name>Mg(2+)</name>
        <dbReference type="ChEBI" id="CHEBI:18420"/>
    </cofactor>
</comment>
<evidence type="ECO:0000259" key="16">
    <source>
        <dbReference type="PROSITE" id="PS50137"/>
    </source>
</evidence>
<protein>
    <recommendedName>
        <fullName evidence="15">Ribonuclease 3</fullName>
        <ecNumber evidence="15">3.1.26.3</ecNumber>
    </recommendedName>
    <alternativeName>
        <fullName evidence="15">Ribonuclease III</fullName>
        <shortName evidence="15">RNase III</shortName>
    </alternativeName>
</protein>
<dbReference type="Gene3D" id="1.10.1520.10">
    <property type="entry name" value="Ribonuclease III domain"/>
    <property type="match status" value="1"/>
</dbReference>
<dbReference type="SMART" id="SM00358">
    <property type="entry name" value="DSRM"/>
    <property type="match status" value="1"/>
</dbReference>
<dbReference type="FunFam" id="1.10.1520.10:FF:000001">
    <property type="entry name" value="Ribonuclease 3"/>
    <property type="match status" value="1"/>
</dbReference>
<dbReference type="Gene3D" id="3.30.160.20">
    <property type="match status" value="1"/>
</dbReference>
<dbReference type="GO" id="GO:0005737">
    <property type="term" value="C:cytoplasm"/>
    <property type="evidence" value="ECO:0007669"/>
    <property type="project" value="UniProtKB-SubCell"/>
</dbReference>
<dbReference type="GO" id="GO:0042802">
    <property type="term" value="F:identical protein binding"/>
    <property type="evidence" value="ECO:0007669"/>
    <property type="project" value="UniProtKB-ARBA"/>
</dbReference>
<keyword evidence="15" id="KW-0699">rRNA-binding</keyword>
<dbReference type="EMBL" id="JAGZCZ010000002">
    <property type="protein sequence ID" value="MBS5519141.1"/>
    <property type="molecule type" value="Genomic_DNA"/>
</dbReference>
<dbReference type="PROSITE" id="PS00517">
    <property type="entry name" value="RNASE_3_1"/>
    <property type="match status" value="1"/>
</dbReference>
<dbReference type="GO" id="GO:0019843">
    <property type="term" value="F:rRNA binding"/>
    <property type="evidence" value="ECO:0007669"/>
    <property type="project" value="UniProtKB-KW"/>
</dbReference>
<name>A0A943I448_9FIRM</name>
<keyword evidence="6 15" id="KW-0698">rRNA processing</keyword>
<dbReference type="GO" id="GO:0008033">
    <property type="term" value="P:tRNA processing"/>
    <property type="evidence" value="ECO:0007669"/>
    <property type="project" value="UniProtKB-KW"/>
</dbReference>
<dbReference type="PANTHER" id="PTHR11207:SF0">
    <property type="entry name" value="RIBONUCLEASE 3"/>
    <property type="match status" value="1"/>
</dbReference>
<evidence type="ECO:0000256" key="14">
    <source>
        <dbReference type="ARBA" id="ARBA00022884"/>
    </source>
</evidence>
<dbReference type="PANTHER" id="PTHR11207">
    <property type="entry name" value="RIBONUCLEASE III"/>
    <property type="match status" value="1"/>
</dbReference>
<dbReference type="SUPFAM" id="SSF54768">
    <property type="entry name" value="dsRNA-binding domain-like"/>
    <property type="match status" value="1"/>
</dbReference>
<keyword evidence="11 15" id="KW-0255">Endonuclease</keyword>
<keyword evidence="5 15" id="KW-0963">Cytoplasm</keyword>
<evidence type="ECO:0000256" key="1">
    <source>
        <dbReference type="ARBA" id="ARBA00000109"/>
    </source>
</evidence>
<dbReference type="Pfam" id="PF14622">
    <property type="entry name" value="Ribonucleas_3_3"/>
    <property type="match status" value="1"/>
</dbReference>
<comment type="function">
    <text evidence="15">Digests double-stranded RNA. Involved in the processing of primary rRNA transcript to yield the immediate precursors to the large and small rRNAs (23S and 16S). Processes some mRNAs, and tRNAs when they are encoded in the rRNA operon. Processes pre-crRNA and tracrRNA of type II CRISPR loci if present in the organism.</text>
</comment>
<gene>
    <name evidence="15 18" type="primary">rnc</name>
    <name evidence="18" type="ORF">KHX13_02215</name>
</gene>
<evidence type="ECO:0000256" key="6">
    <source>
        <dbReference type="ARBA" id="ARBA00022552"/>
    </source>
</evidence>
<comment type="subunit">
    <text evidence="4 15">Homodimer.</text>
</comment>
<dbReference type="SUPFAM" id="SSF69065">
    <property type="entry name" value="RNase III domain-like"/>
    <property type="match status" value="1"/>
</dbReference>
<dbReference type="GO" id="GO:0003725">
    <property type="term" value="F:double-stranded RNA binding"/>
    <property type="evidence" value="ECO:0007669"/>
    <property type="project" value="TreeGrafter"/>
</dbReference>
<feature type="active site" evidence="15">
    <location>
        <position position="128"/>
    </location>
</feature>
<evidence type="ECO:0000256" key="3">
    <source>
        <dbReference type="ARBA" id="ARBA00010183"/>
    </source>
</evidence>
<evidence type="ECO:0000259" key="17">
    <source>
        <dbReference type="PROSITE" id="PS50142"/>
    </source>
</evidence>
<feature type="binding site" evidence="15">
    <location>
        <position position="125"/>
    </location>
    <ligand>
        <name>Mg(2+)</name>
        <dbReference type="ChEBI" id="CHEBI:18420"/>
    </ligand>
</feature>
<keyword evidence="9 15" id="KW-0540">Nuclease</keyword>
<feature type="binding site" evidence="15">
    <location>
        <position position="52"/>
    </location>
    <ligand>
        <name>Mg(2+)</name>
        <dbReference type="ChEBI" id="CHEBI:18420"/>
    </ligand>
</feature>
<comment type="caution">
    <text evidence="18">The sequence shown here is derived from an EMBL/GenBank/DDBJ whole genome shotgun (WGS) entry which is preliminary data.</text>
</comment>
<evidence type="ECO:0000256" key="7">
    <source>
        <dbReference type="ARBA" id="ARBA00022664"/>
    </source>
</evidence>
<accession>A0A943I448</accession>
<dbReference type="PROSITE" id="PS50142">
    <property type="entry name" value="RNASE_3_2"/>
    <property type="match status" value="1"/>
</dbReference>
<keyword evidence="12 15" id="KW-0378">Hydrolase</keyword>
<evidence type="ECO:0000313" key="18">
    <source>
        <dbReference type="EMBL" id="MBS5519141.1"/>
    </source>
</evidence>
<keyword evidence="13 15" id="KW-0460">Magnesium</keyword>
<evidence type="ECO:0000256" key="4">
    <source>
        <dbReference type="ARBA" id="ARBA00011738"/>
    </source>
</evidence>
<keyword evidence="10 15" id="KW-0479">Metal-binding</keyword>
<keyword evidence="8 15" id="KW-0819">tRNA processing</keyword>